<dbReference type="Proteomes" id="UP001054252">
    <property type="component" value="Unassembled WGS sequence"/>
</dbReference>
<comment type="caution">
    <text evidence="1">The sequence shown here is derived from an EMBL/GenBank/DDBJ whole genome shotgun (WGS) entry which is preliminary data.</text>
</comment>
<name>A0AAV5LJZ4_9ROSI</name>
<evidence type="ECO:0000313" key="2">
    <source>
        <dbReference type="Proteomes" id="UP001054252"/>
    </source>
</evidence>
<dbReference type="AlphaFoldDB" id="A0AAV5LJZ4"/>
<organism evidence="1 2">
    <name type="scientific">Rubroshorea leprosula</name>
    <dbReference type="NCBI Taxonomy" id="152421"/>
    <lineage>
        <taxon>Eukaryota</taxon>
        <taxon>Viridiplantae</taxon>
        <taxon>Streptophyta</taxon>
        <taxon>Embryophyta</taxon>
        <taxon>Tracheophyta</taxon>
        <taxon>Spermatophyta</taxon>
        <taxon>Magnoliopsida</taxon>
        <taxon>eudicotyledons</taxon>
        <taxon>Gunneridae</taxon>
        <taxon>Pentapetalae</taxon>
        <taxon>rosids</taxon>
        <taxon>malvids</taxon>
        <taxon>Malvales</taxon>
        <taxon>Dipterocarpaceae</taxon>
        <taxon>Rubroshorea</taxon>
    </lineage>
</organism>
<proteinExistence type="predicted"/>
<accession>A0AAV5LJZ4</accession>
<reference evidence="1 2" key="1">
    <citation type="journal article" date="2021" name="Commun. Biol.">
        <title>The genome of Shorea leprosula (Dipterocarpaceae) highlights the ecological relevance of drought in aseasonal tropical rainforests.</title>
        <authorList>
            <person name="Ng K.K.S."/>
            <person name="Kobayashi M.J."/>
            <person name="Fawcett J.A."/>
            <person name="Hatakeyama M."/>
            <person name="Paape T."/>
            <person name="Ng C.H."/>
            <person name="Ang C.C."/>
            <person name="Tnah L.H."/>
            <person name="Lee C.T."/>
            <person name="Nishiyama T."/>
            <person name="Sese J."/>
            <person name="O'Brien M.J."/>
            <person name="Copetti D."/>
            <person name="Mohd Noor M.I."/>
            <person name="Ong R.C."/>
            <person name="Putra M."/>
            <person name="Sireger I.Z."/>
            <person name="Indrioko S."/>
            <person name="Kosugi Y."/>
            <person name="Izuno A."/>
            <person name="Isagi Y."/>
            <person name="Lee S.L."/>
            <person name="Shimizu K.K."/>
        </authorList>
    </citation>
    <scope>NUCLEOTIDE SEQUENCE [LARGE SCALE GENOMIC DNA]</scope>
    <source>
        <strain evidence="1">214</strain>
    </source>
</reference>
<dbReference type="EMBL" id="BPVZ01000119">
    <property type="protein sequence ID" value="GKV36867.1"/>
    <property type="molecule type" value="Genomic_DNA"/>
</dbReference>
<gene>
    <name evidence="1" type="ORF">SLEP1_g44953</name>
</gene>
<sequence>MVQKSLIYAFVSRGEVGISIPLRSSSAEASGFQQQVHVQLRWRHLQLPRRQWLHILCGC</sequence>
<keyword evidence="2" id="KW-1185">Reference proteome</keyword>
<protein>
    <submittedName>
        <fullName evidence="1">Uncharacterized protein</fullName>
    </submittedName>
</protein>
<evidence type="ECO:0000313" key="1">
    <source>
        <dbReference type="EMBL" id="GKV36867.1"/>
    </source>
</evidence>